<comment type="subunit">
    <text evidence="14 15">Homohexamer. Organized in a ring with a central cavity.</text>
</comment>
<dbReference type="Pfam" id="PF02190">
    <property type="entry name" value="LON_substr_bdg"/>
    <property type="match status" value="1"/>
</dbReference>
<dbReference type="GO" id="GO:0005524">
    <property type="term" value="F:ATP binding"/>
    <property type="evidence" value="ECO:0007669"/>
    <property type="project" value="UniProtKB-UniRule"/>
</dbReference>
<dbReference type="PROSITE" id="PS51786">
    <property type="entry name" value="LON_PROTEOLYTIC"/>
    <property type="match status" value="1"/>
</dbReference>
<dbReference type="Pfam" id="PF22667">
    <property type="entry name" value="Lon_lid"/>
    <property type="match status" value="1"/>
</dbReference>
<evidence type="ECO:0000256" key="8">
    <source>
        <dbReference type="ARBA" id="ARBA00023016"/>
    </source>
</evidence>
<dbReference type="GO" id="GO:0043565">
    <property type="term" value="F:sequence-specific DNA binding"/>
    <property type="evidence" value="ECO:0007669"/>
    <property type="project" value="UniProtKB-UniRule"/>
</dbReference>
<dbReference type="Gene3D" id="1.20.5.5270">
    <property type="match status" value="1"/>
</dbReference>
<dbReference type="NCBIfam" id="TIGR00763">
    <property type="entry name" value="lon"/>
    <property type="match status" value="1"/>
</dbReference>
<evidence type="ECO:0000313" key="24">
    <source>
        <dbReference type="Proteomes" id="UP000645555"/>
    </source>
</evidence>
<comment type="caution">
    <text evidence="23">The sequence shown here is derived from an EMBL/GenBank/DDBJ whole genome shotgun (WGS) entry which is preliminary data.</text>
</comment>
<evidence type="ECO:0000256" key="18">
    <source>
        <dbReference type="PROSITE-ProRule" id="PRU01122"/>
    </source>
</evidence>
<dbReference type="InterPro" id="IPR054594">
    <property type="entry name" value="Lon_lid"/>
</dbReference>
<evidence type="ECO:0000256" key="17">
    <source>
        <dbReference type="PIRSR" id="PIRSR001174-2"/>
    </source>
</evidence>
<reference evidence="23" key="1">
    <citation type="journal article" date="2014" name="Int. J. Syst. Evol. Microbiol.">
        <title>Complete genome sequence of Corynebacterium casei LMG S-19264T (=DSM 44701T), isolated from a smear-ripened cheese.</title>
        <authorList>
            <consortium name="US DOE Joint Genome Institute (JGI-PGF)"/>
            <person name="Walter F."/>
            <person name="Albersmeier A."/>
            <person name="Kalinowski J."/>
            <person name="Ruckert C."/>
        </authorList>
    </citation>
    <scope>NUCLEOTIDE SEQUENCE</scope>
    <source>
        <strain evidence="23">JCM 4956</strain>
    </source>
</reference>
<reference evidence="23" key="2">
    <citation type="submission" date="2020-09" db="EMBL/GenBank/DDBJ databases">
        <authorList>
            <person name="Sun Q."/>
            <person name="Ohkuma M."/>
        </authorList>
    </citation>
    <scope>NUCLEOTIDE SEQUENCE</scope>
    <source>
        <strain evidence="23">JCM 4956</strain>
    </source>
</reference>
<keyword evidence="7 14" id="KW-0067">ATP-binding</keyword>
<keyword evidence="2 14" id="KW-0963">Cytoplasm</keyword>
<dbReference type="SUPFAM" id="SSF88697">
    <property type="entry name" value="PUA domain-like"/>
    <property type="match status" value="1"/>
</dbReference>
<dbReference type="Gene3D" id="2.30.130.40">
    <property type="entry name" value="LON domain-like"/>
    <property type="match status" value="1"/>
</dbReference>
<dbReference type="GO" id="GO:0005737">
    <property type="term" value="C:cytoplasm"/>
    <property type="evidence" value="ECO:0007669"/>
    <property type="project" value="UniProtKB-SubCell"/>
</dbReference>
<dbReference type="InterPro" id="IPR015947">
    <property type="entry name" value="PUA-like_sf"/>
</dbReference>
<dbReference type="InterPro" id="IPR003593">
    <property type="entry name" value="AAA+_ATPase"/>
</dbReference>
<dbReference type="GO" id="GO:0004176">
    <property type="term" value="F:ATP-dependent peptidase activity"/>
    <property type="evidence" value="ECO:0007669"/>
    <property type="project" value="UniProtKB-UniRule"/>
</dbReference>
<keyword evidence="3 14" id="KW-0645">Protease</keyword>
<dbReference type="InterPro" id="IPR008269">
    <property type="entry name" value="Lon_proteolytic"/>
</dbReference>
<keyword evidence="6 14" id="KW-0720">Serine protease</keyword>
<dbReference type="GO" id="GO:0006515">
    <property type="term" value="P:protein quality control for misfolded or incompletely synthesized proteins"/>
    <property type="evidence" value="ECO:0007669"/>
    <property type="project" value="UniProtKB-UniRule"/>
</dbReference>
<dbReference type="Gene3D" id="3.40.50.300">
    <property type="entry name" value="P-loop containing nucleotide triphosphate hydrolases"/>
    <property type="match status" value="1"/>
</dbReference>
<feature type="coiled-coil region" evidence="20">
    <location>
        <begin position="226"/>
        <end position="253"/>
    </location>
</feature>
<dbReference type="SUPFAM" id="SSF52540">
    <property type="entry name" value="P-loop containing nucleoside triphosphate hydrolases"/>
    <property type="match status" value="1"/>
</dbReference>
<dbReference type="CDD" id="cd19500">
    <property type="entry name" value="RecA-like_Lon"/>
    <property type="match status" value="1"/>
</dbReference>
<keyword evidence="4 14" id="KW-0547">Nucleotide-binding</keyword>
<evidence type="ECO:0000256" key="2">
    <source>
        <dbReference type="ARBA" id="ARBA00022490"/>
    </source>
</evidence>
<dbReference type="InterPro" id="IPR014721">
    <property type="entry name" value="Ribsml_uS5_D2-typ_fold_subgr"/>
</dbReference>
<dbReference type="InterPro" id="IPR020568">
    <property type="entry name" value="Ribosomal_Su5_D2-typ_SF"/>
</dbReference>
<dbReference type="GO" id="GO:0034605">
    <property type="term" value="P:cellular response to heat"/>
    <property type="evidence" value="ECO:0007669"/>
    <property type="project" value="UniProtKB-UniRule"/>
</dbReference>
<dbReference type="PIRSF" id="PIRSF001174">
    <property type="entry name" value="Lon_proteas"/>
    <property type="match status" value="1"/>
</dbReference>
<evidence type="ECO:0000256" key="15">
    <source>
        <dbReference type="PIRNR" id="PIRNR001174"/>
    </source>
</evidence>
<feature type="binding site" evidence="14 17">
    <location>
        <begin position="366"/>
        <end position="373"/>
    </location>
    <ligand>
        <name>ATP</name>
        <dbReference type="ChEBI" id="CHEBI:30616"/>
    </ligand>
</feature>
<dbReference type="Gene3D" id="3.30.230.10">
    <property type="match status" value="1"/>
</dbReference>
<dbReference type="InterPro" id="IPR003959">
    <property type="entry name" value="ATPase_AAA_core"/>
</dbReference>
<protein>
    <recommendedName>
        <fullName evidence="12 14">Lon protease</fullName>
        <ecNumber evidence="11 14">3.4.21.53</ecNumber>
    </recommendedName>
    <alternativeName>
        <fullName evidence="13 14">ATP-dependent protease La</fullName>
    </alternativeName>
</protein>
<evidence type="ECO:0000256" key="14">
    <source>
        <dbReference type="HAMAP-Rule" id="MF_01973"/>
    </source>
</evidence>
<dbReference type="SMART" id="SM00464">
    <property type="entry name" value="LON"/>
    <property type="match status" value="1"/>
</dbReference>
<dbReference type="PANTHER" id="PTHR10046">
    <property type="entry name" value="ATP DEPENDENT LON PROTEASE FAMILY MEMBER"/>
    <property type="match status" value="1"/>
</dbReference>
<evidence type="ECO:0000256" key="7">
    <source>
        <dbReference type="ARBA" id="ARBA00022840"/>
    </source>
</evidence>
<feature type="domain" description="Lon N-terminal" evidence="22">
    <location>
        <begin position="10"/>
        <end position="203"/>
    </location>
</feature>
<evidence type="ECO:0000256" key="20">
    <source>
        <dbReference type="SAM" id="Coils"/>
    </source>
</evidence>
<dbReference type="SMART" id="SM00382">
    <property type="entry name" value="AAA"/>
    <property type="match status" value="1"/>
</dbReference>
<dbReference type="EMBL" id="BMWD01000001">
    <property type="protein sequence ID" value="GGX41270.1"/>
    <property type="molecule type" value="Genomic_DNA"/>
</dbReference>
<evidence type="ECO:0000256" key="1">
    <source>
        <dbReference type="ARBA" id="ARBA00004496"/>
    </source>
</evidence>
<organism evidence="23 24">
    <name type="scientific">Streptomyces fructofermentans</name>
    <dbReference type="NCBI Taxonomy" id="152141"/>
    <lineage>
        <taxon>Bacteria</taxon>
        <taxon>Bacillati</taxon>
        <taxon>Actinomycetota</taxon>
        <taxon>Actinomycetes</taxon>
        <taxon>Kitasatosporales</taxon>
        <taxon>Streptomycetaceae</taxon>
        <taxon>Streptomyces</taxon>
    </lineage>
</organism>
<accession>A0A918K2A0</accession>
<dbReference type="Proteomes" id="UP000645555">
    <property type="component" value="Unassembled WGS sequence"/>
</dbReference>
<evidence type="ECO:0000256" key="19">
    <source>
        <dbReference type="RuleBase" id="RU000591"/>
    </source>
</evidence>
<dbReference type="InterPro" id="IPR027065">
    <property type="entry name" value="Lon_Prtase"/>
</dbReference>
<dbReference type="InterPro" id="IPR027417">
    <property type="entry name" value="P-loop_NTPase"/>
</dbReference>
<dbReference type="Pfam" id="PF05362">
    <property type="entry name" value="Lon_C"/>
    <property type="match status" value="1"/>
</dbReference>
<dbReference type="GO" id="GO:0016887">
    <property type="term" value="F:ATP hydrolysis activity"/>
    <property type="evidence" value="ECO:0007669"/>
    <property type="project" value="UniProtKB-UniRule"/>
</dbReference>
<keyword evidence="24" id="KW-1185">Reference proteome</keyword>
<gene>
    <name evidence="14 23" type="primary">lon</name>
    <name evidence="23" type="ORF">GCM10010515_05250</name>
</gene>
<dbReference type="PRINTS" id="PR00830">
    <property type="entry name" value="ENDOLAPTASE"/>
</dbReference>
<dbReference type="GO" id="GO:0004252">
    <property type="term" value="F:serine-type endopeptidase activity"/>
    <property type="evidence" value="ECO:0007669"/>
    <property type="project" value="UniProtKB-UniRule"/>
</dbReference>
<dbReference type="RefSeq" id="WP_190033600.1">
    <property type="nucleotide sequence ID" value="NZ_BMWD01000001.1"/>
</dbReference>
<feature type="domain" description="Lon proteolytic" evidence="21">
    <location>
        <begin position="608"/>
        <end position="792"/>
    </location>
</feature>
<dbReference type="InterPro" id="IPR003111">
    <property type="entry name" value="Lon_prtase_N"/>
</dbReference>
<dbReference type="InterPro" id="IPR027543">
    <property type="entry name" value="Lon_bac"/>
</dbReference>
<feature type="active site" evidence="14 16">
    <location>
        <position position="698"/>
    </location>
</feature>
<evidence type="ECO:0000313" key="23">
    <source>
        <dbReference type="EMBL" id="GGX41270.1"/>
    </source>
</evidence>
<evidence type="ECO:0000256" key="12">
    <source>
        <dbReference type="ARBA" id="ARBA00071934"/>
    </source>
</evidence>
<dbReference type="InterPro" id="IPR008268">
    <property type="entry name" value="Peptidase_S16_AS"/>
</dbReference>
<comment type="function">
    <text evidence="10 14">ATP-dependent serine protease that mediates the selective degradation of mutant and abnormal proteins as well as certain short-lived regulatory proteins. Required for cellular homeostasis and for survival from DNA damage and developmental changes induced by stress. Degrades polypeptides processively to yield small peptide fragments that are 5 to 10 amino acids long. Binds to DNA in a double-stranded, site-specific manner.</text>
</comment>
<dbReference type="InterPro" id="IPR046336">
    <property type="entry name" value="Lon_prtase_N_sf"/>
</dbReference>
<comment type="subcellular location">
    <subcellularLocation>
        <location evidence="1 14 15">Cytoplasm</location>
    </subcellularLocation>
</comment>
<sequence>MALTSEPLTLPVLPLDDEVVLPGMVVPLDLNDADVRAAVEAAQAAARSTGGSKPKVLLVPRIDGTYANTGVLGTVEQVGRLADGDPGALIRGRGRVRVGAGTTGPGAALWVEGVSVEETVPDPLPGAVTELVKEYKALATNWLKKRAAWQVVDRVQAIDDVSALADNSGYSPFLTTAQKVELLETTDPVARLKLATEQLREHLAEQDVAESIAKDVQEGVDKQQREFLLRRQLEAVRKELRELNGEAEGEESDDYRVRVEAADLPENVREAALKEVEKLERSSDQSPEGSWIRTWLDTVLELPWNERTEDAYDIQGAKAVLDAEHAGLEDVKERITEYLAVRKRRNDRGLGVVGGRRGGAVLALVGPPGVGKTSLGESVAHAMGRKFVRVALGGVRDEAEIRGHRRTYVGALPGRVVRAIKEAGSMNPVVLLDEIDKVGSDFRGDPAAALLEVLDPAQNHTFRDHYLEVELDLSDVVFLATANVLEAIPEALLDRMELVRLDGYTEDEKVVIARDHLLPRQLERAGLEKSEVAFDEGALRKLAGEYTREAGVRNLERSVARLLRKVAAQHELGERELPFTVGSDDLRALIGRPHHVPEAAQDPAERRTAVPGVATGLAVTGAGGDVLFVEASLADPETGAAGLTLTGQLGDVMKESAQIALSFLRSHGAELELPVGDLKDRGVHIHFPAGAVPKDGPSAGVTMTTALASLLSGRLVRTDVAMTGEVSLTGRVLPIGGVKQKLLAAHRAGVTTVVIPKRNEADLDDVPAEVLDKLDVHAVTDVRQVLEIALSPATGAAVPEVPVAA</sequence>
<evidence type="ECO:0000256" key="9">
    <source>
        <dbReference type="ARBA" id="ARBA00050665"/>
    </source>
</evidence>
<evidence type="ECO:0000259" key="22">
    <source>
        <dbReference type="PROSITE" id="PS51787"/>
    </source>
</evidence>
<evidence type="ECO:0000256" key="4">
    <source>
        <dbReference type="ARBA" id="ARBA00022741"/>
    </source>
</evidence>
<keyword evidence="20" id="KW-0175">Coiled coil</keyword>
<dbReference type="HAMAP" id="MF_01973">
    <property type="entry name" value="lon_bact"/>
    <property type="match status" value="1"/>
</dbReference>
<evidence type="ECO:0000256" key="11">
    <source>
        <dbReference type="ARBA" id="ARBA00066743"/>
    </source>
</evidence>
<feature type="active site" evidence="14 16">
    <location>
        <position position="741"/>
    </location>
</feature>
<evidence type="ECO:0000256" key="6">
    <source>
        <dbReference type="ARBA" id="ARBA00022825"/>
    </source>
</evidence>
<comment type="catalytic activity">
    <reaction evidence="9 14 15 18">
        <text>Hydrolysis of proteins in presence of ATP.</text>
        <dbReference type="EC" id="3.4.21.53"/>
    </reaction>
</comment>
<dbReference type="EC" id="3.4.21.53" evidence="11 14"/>
<evidence type="ECO:0000256" key="10">
    <source>
        <dbReference type="ARBA" id="ARBA00053875"/>
    </source>
</evidence>
<dbReference type="Pfam" id="PF00004">
    <property type="entry name" value="AAA"/>
    <property type="match status" value="1"/>
</dbReference>
<dbReference type="SUPFAM" id="SSF54211">
    <property type="entry name" value="Ribosomal protein S5 domain 2-like"/>
    <property type="match status" value="1"/>
</dbReference>
<comment type="induction">
    <text evidence="14">By heat shock.</text>
</comment>
<dbReference type="AlphaFoldDB" id="A0A918K2A0"/>
<dbReference type="Gene3D" id="1.20.58.1480">
    <property type="match status" value="1"/>
</dbReference>
<dbReference type="FunFam" id="3.40.50.300:FF:000021">
    <property type="entry name" value="Lon protease homolog"/>
    <property type="match status" value="1"/>
</dbReference>
<evidence type="ECO:0000256" key="5">
    <source>
        <dbReference type="ARBA" id="ARBA00022801"/>
    </source>
</evidence>
<keyword evidence="8 14" id="KW-0346">Stress response</keyword>
<proteinExistence type="evidence at transcript level"/>
<evidence type="ECO:0000256" key="16">
    <source>
        <dbReference type="PIRSR" id="PIRSR001174-1"/>
    </source>
</evidence>
<dbReference type="InterPro" id="IPR004815">
    <property type="entry name" value="Lon_bac/euk-typ"/>
</dbReference>
<dbReference type="PROSITE" id="PS51787">
    <property type="entry name" value="LON_N"/>
    <property type="match status" value="1"/>
</dbReference>
<dbReference type="PROSITE" id="PS01046">
    <property type="entry name" value="LON_SER"/>
    <property type="match status" value="1"/>
</dbReference>
<keyword evidence="5 14" id="KW-0378">Hydrolase</keyword>
<evidence type="ECO:0000256" key="3">
    <source>
        <dbReference type="ARBA" id="ARBA00022670"/>
    </source>
</evidence>
<comment type="similarity">
    <text evidence="14 15 18 19">Belongs to the peptidase S16 family.</text>
</comment>
<dbReference type="Gene3D" id="1.10.8.60">
    <property type="match status" value="1"/>
</dbReference>
<evidence type="ECO:0000256" key="13">
    <source>
        <dbReference type="ARBA" id="ARBA00082722"/>
    </source>
</evidence>
<name>A0A918K2A0_9ACTN</name>
<evidence type="ECO:0000259" key="21">
    <source>
        <dbReference type="PROSITE" id="PS51786"/>
    </source>
</evidence>